<proteinExistence type="predicted"/>
<name>A0A9P6YZD7_9FUNG</name>
<dbReference type="InterPro" id="IPR038717">
    <property type="entry name" value="Tc1-like_DDE_dom"/>
</dbReference>
<sequence>MFLPPCSSELNPIEQIWTTMKESLKRHRMLTEENLSSRISDAYKQVLIKGSKLISAIFRLPSLVATAAIRDRHCFAIKDTSYTDNSDLLDMSQKDTI</sequence>
<dbReference type="EMBL" id="JAANIU010001365">
    <property type="protein sequence ID" value="KAG1567622.1"/>
    <property type="molecule type" value="Genomic_DNA"/>
</dbReference>
<gene>
    <name evidence="2" type="ORF">G6F50_008039</name>
</gene>
<dbReference type="AlphaFoldDB" id="A0A9P6YZD7"/>
<dbReference type="InterPro" id="IPR036397">
    <property type="entry name" value="RNaseH_sf"/>
</dbReference>
<evidence type="ECO:0000259" key="1">
    <source>
        <dbReference type="Pfam" id="PF13358"/>
    </source>
</evidence>
<accession>A0A9P6YZD7</accession>
<feature type="domain" description="Tc1-like transposase DDE" evidence="1">
    <location>
        <begin position="1"/>
        <end position="33"/>
    </location>
</feature>
<comment type="caution">
    <text evidence="2">The sequence shown here is derived from an EMBL/GenBank/DDBJ whole genome shotgun (WGS) entry which is preliminary data.</text>
</comment>
<dbReference type="Pfam" id="PF13358">
    <property type="entry name" value="DDE_3"/>
    <property type="match status" value="1"/>
</dbReference>
<evidence type="ECO:0000313" key="3">
    <source>
        <dbReference type="Proteomes" id="UP000740926"/>
    </source>
</evidence>
<organism evidence="2 3">
    <name type="scientific">Rhizopus delemar</name>
    <dbReference type="NCBI Taxonomy" id="936053"/>
    <lineage>
        <taxon>Eukaryota</taxon>
        <taxon>Fungi</taxon>
        <taxon>Fungi incertae sedis</taxon>
        <taxon>Mucoromycota</taxon>
        <taxon>Mucoromycotina</taxon>
        <taxon>Mucoromycetes</taxon>
        <taxon>Mucorales</taxon>
        <taxon>Mucorineae</taxon>
        <taxon>Rhizopodaceae</taxon>
        <taxon>Rhizopus</taxon>
    </lineage>
</organism>
<keyword evidence="3" id="KW-1185">Reference proteome</keyword>
<dbReference type="Proteomes" id="UP000740926">
    <property type="component" value="Unassembled WGS sequence"/>
</dbReference>
<evidence type="ECO:0000313" key="2">
    <source>
        <dbReference type="EMBL" id="KAG1567622.1"/>
    </source>
</evidence>
<reference evidence="2 3" key="1">
    <citation type="journal article" date="2020" name="Microb. Genom.">
        <title>Genetic diversity of clinical and environmental Mucorales isolates obtained from an investigation of mucormycosis cases among solid organ transplant recipients.</title>
        <authorList>
            <person name="Nguyen M.H."/>
            <person name="Kaul D."/>
            <person name="Muto C."/>
            <person name="Cheng S.J."/>
            <person name="Richter R.A."/>
            <person name="Bruno V.M."/>
            <person name="Liu G."/>
            <person name="Beyhan S."/>
            <person name="Sundermann A.J."/>
            <person name="Mounaud S."/>
            <person name="Pasculle A.W."/>
            <person name="Nierman W.C."/>
            <person name="Driscoll E."/>
            <person name="Cumbie R."/>
            <person name="Clancy C.J."/>
            <person name="Dupont C.L."/>
        </authorList>
    </citation>
    <scope>NUCLEOTIDE SEQUENCE [LARGE SCALE GENOMIC DNA]</scope>
    <source>
        <strain evidence="2 3">GL24</strain>
    </source>
</reference>
<protein>
    <recommendedName>
        <fullName evidence="1">Tc1-like transposase DDE domain-containing protein</fullName>
    </recommendedName>
</protein>
<dbReference type="Gene3D" id="3.30.420.10">
    <property type="entry name" value="Ribonuclease H-like superfamily/Ribonuclease H"/>
    <property type="match status" value="1"/>
</dbReference>
<dbReference type="GO" id="GO:0003676">
    <property type="term" value="F:nucleic acid binding"/>
    <property type="evidence" value="ECO:0007669"/>
    <property type="project" value="InterPro"/>
</dbReference>